<keyword evidence="3" id="KW-1185">Reference proteome</keyword>
<name>A0A068NL40_FIMGI</name>
<keyword evidence="1" id="KW-1133">Transmembrane helix</keyword>
<keyword evidence="1" id="KW-0812">Transmembrane</keyword>
<dbReference type="EMBL" id="CP007139">
    <property type="protein sequence ID" value="AIE84191.1"/>
    <property type="molecule type" value="Genomic_DNA"/>
</dbReference>
<proteinExistence type="predicted"/>
<evidence type="ECO:0000313" key="2">
    <source>
        <dbReference type="EMBL" id="AIE84191.1"/>
    </source>
</evidence>
<gene>
    <name evidence="2" type="ORF">OP10G_0823</name>
</gene>
<reference evidence="2 3" key="1">
    <citation type="journal article" date="2014" name="PLoS ONE">
        <title>The first complete genome sequence of the class fimbriimonadia in the phylum armatimonadetes.</title>
        <authorList>
            <person name="Hu Z.Y."/>
            <person name="Wang Y.Z."/>
            <person name="Im W.T."/>
            <person name="Wang S.Y."/>
            <person name="Zhao G.P."/>
            <person name="Zheng H.J."/>
            <person name="Quan Z.X."/>
        </authorList>
    </citation>
    <scope>NUCLEOTIDE SEQUENCE [LARGE SCALE GENOMIC DNA]</scope>
    <source>
        <strain evidence="2">Gsoil 348</strain>
    </source>
</reference>
<sequence length="41" mass="4658">MLLADRVSKENRKRVGWTLFLIGLLSTVPLVMDIVKKSETV</sequence>
<dbReference type="AlphaFoldDB" id="A0A068NL40"/>
<evidence type="ECO:0000313" key="3">
    <source>
        <dbReference type="Proteomes" id="UP000027982"/>
    </source>
</evidence>
<protein>
    <submittedName>
        <fullName evidence="2">Uncharacterized protein</fullName>
    </submittedName>
</protein>
<organism evidence="2 3">
    <name type="scientific">Fimbriimonas ginsengisoli Gsoil 348</name>
    <dbReference type="NCBI Taxonomy" id="661478"/>
    <lineage>
        <taxon>Bacteria</taxon>
        <taxon>Bacillati</taxon>
        <taxon>Armatimonadota</taxon>
        <taxon>Fimbriimonadia</taxon>
        <taxon>Fimbriimonadales</taxon>
        <taxon>Fimbriimonadaceae</taxon>
        <taxon>Fimbriimonas</taxon>
    </lineage>
</organism>
<keyword evidence="1" id="KW-0472">Membrane</keyword>
<accession>A0A068NL40</accession>
<dbReference type="HOGENOM" id="CLU_3270374_0_0_0"/>
<dbReference type="Proteomes" id="UP000027982">
    <property type="component" value="Chromosome"/>
</dbReference>
<feature type="transmembrane region" description="Helical" evidence="1">
    <location>
        <begin position="15"/>
        <end position="35"/>
    </location>
</feature>
<evidence type="ECO:0000256" key="1">
    <source>
        <dbReference type="SAM" id="Phobius"/>
    </source>
</evidence>
<dbReference type="KEGG" id="fgi:OP10G_0823"/>